<dbReference type="PANTHER" id="PTHR22939:SF129">
    <property type="entry name" value="SERINE PROTEASE HTRA2, MITOCHONDRIAL"/>
    <property type="match status" value="1"/>
</dbReference>
<dbReference type="RefSeq" id="WP_156626181.1">
    <property type="nucleotide sequence ID" value="NZ_CACRTO010000018.1"/>
</dbReference>
<dbReference type="Pfam" id="PF13180">
    <property type="entry name" value="PDZ_2"/>
    <property type="match status" value="1"/>
</dbReference>
<accession>A0A6N3CTG8</accession>
<keyword evidence="4" id="KW-0472">Membrane</keyword>
<dbReference type="Gene3D" id="2.30.42.10">
    <property type="match status" value="1"/>
</dbReference>
<dbReference type="SUPFAM" id="SSF50494">
    <property type="entry name" value="Trypsin-like serine proteases"/>
    <property type="match status" value="1"/>
</dbReference>
<keyword evidence="4" id="KW-0812">Transmembrane</keyword>
<sequence length="414" mass="44687">MNEDNNIYDVEKYEDIKEENSERVVEDYIEEDKIYEQDSYVHPINDLSKKPKKKKKGGVFKVIAIALITGLLGGAIGGGSVYYIMKDYKNSSSNGATLTPNPATFENDAQALTASQAFDKVAPAVVIVSVSGVVDYSGIIPKETEGIGSGFIINEEGYILTNYHVIEGAKEVIVTLSDGRDVKAKVINYDSNQDVAMLKISDDSVKVPAVVELGDSDALRPGEEVLAIGTPLSKDFNQTVTGGMVSAVNRNVETTSGAKLNLIQTDAAINPGNSGGPLVNTKGEVIGINTMKISGGAEGIGFSIPINEVKDRIEALSKPILNLGISVREINSDLGKQYKMDEGLYIVDVVEFSPAEKAGLKGGDLIVKFDGKRIKTFEELKKIRDSKEEGDVVEVEVVRDGENKTFDVQLELKN</sequence>
<reference evidence="6" key="1">
    <citation type="submission" date="2019-11" db="EMBL/GenBank/DDBJ databases">
        <authorList>
            <person name="Feng L."/>
        </authorList>
    </citation>
    <scope>NUCLEOTIDE SEQUENCE</scope>
    <source>
        <strain evidence="6">CTertiumLFYP3</strain>
    </source>
</reference>
<dbReference type="InterPro" id="IPR043504">
    <property type="entry name" value="Peptidase_S1_PA_chymotrypsin"/>
</dbReference>
<protein>
    <submittedName>
        <fullName evidence="6">Serine protease Do-like HtrA</fullName>
        <ecNumber evidence="6">3.4.21.107</ecNumber>
    </submittedName>
</protein>
<dbReference type="InterPro" id="IPR001940">
    <property type="entry name" value="Peptidase_S1C"/>
</dbReference>
<keyword evidence="4" id="KW-1133">Transmembrane helix</keyword>
<evidence type="ECO:0000259" key="5">
    <source>
        <dbReference type="PROSITE" id="PS50106"/>
    </source>
</evidence>
<dbReference type="GO" id="GO:0006508">
    <property type="term" value="P:proteolysis"/>
    <property type="evidence" value="ECO:0007669"/>
    <property type="project" value="UniProtKB-KW"/>
</dbReference>
<dbReference type="PANTHER" id="PTHR22939">
    <property type="entry name" value="SERINE PROTEASE FAMILY S1C HTRA-RELATED"/>
    <property type="match status" value="1"/>
</dbReference>
<dbReference type="InterPro" id="IPR009003">
    <property type="entry name" value="Peptidase_S1_PA"/>
</dbReference>
<evidence type="ECO:0000313" key="6">
    <source>
        <dbReference type="EMBL" id="VYU18884.1"/>
    </source>
</evidence>
<organism evidence="6">
    <name type="scientific">Clostridium tertium</name>
    <dbReference type="NCBI Taxonomy" id="1559"/>
    <lineage>
        <taxon>Bacteria</taxon>
        <taxon>Bacillati</taxon>
        <taxon>Bacillota</taxon>
        <taxon>Clostridia</taxon>
        <taxon>Eubacteriales</taxon>
        <taxon>Clostridiaceae</taxon>
        <taxon>Clostridium</taxon>
    </lineage>
</organism>
<evidence type="ECO:0000256" key="4">
    <source>
        <dbReference type="SAM" id="Phobius"/>
    </source>
</evidence>
<keyword evidence="3 6" id="KW-0378">Hydrolase</keyword>
<dbReference type="Pfam" id="PF13365">
    <property type="entry name" value="Trypsin_2"/>
    <property type="match status" value="1"/>
</dbReference>
<keyword evidence="2 6" id="KW-0645">Protease</keyword>
<evidence type="ECO:0000256" key="2">
    <source>
        <dbReference type="ARBA" id="ARBA00022670"/>
    </source>
</evidence>
<dbReference type="SMART" id="SM00228">
    <property type="entry name" value="PDZ"/>
    <property type="match status" value="1"/>
</dbReference>
<dbReference type="EMBL" id="CACRTO010000018">
    <property type="protein sequence ID" value="VYU18884.1"/>
    <property type="molecule type" value="Genomic_DNA"/>
</dbReference>
<dbReference type="EC" id="3.4.21.107" evidence="6"/>
<dbReference type="Gene3D" id="2.40.10.10">
    <property type="entry name" value="Trypsin-like serine proteases"/>
    <property type="match status" value="2"/>
</dbReference>
<proteinExistence type="inferred from homology"/>
<dbReference type="InterPro" id="IPR001478">
    <property type="entry name" value="PDZ"/>
</dbReference>
<dbReference type="PRINTS" id="PR00834">
    <property type="entry name" value="PROTEASES2C"/>
</dbReference>
<comment type="similarity">
    <text evidence="1">Belongs to the peptidase S1C family.</text>
</comment>
<dbReference type="SUPFAM" id="SSF50156">
    <property type="entry name" value="PDZ domain-like"/>
    <property type="match status" value="1"/>
</dbReference>
<gene>
    <name evidence="6" type="primary">htrA</name>
    <name evidence="6" type="ORF">CTLFYP3_01703</name>
</gene>
<dbReference type="AlphaFoldDB" id="A0A6N3CTG8"/>
<evidence type="ECO:0000256" key="1">
    <source>
        <dbReference type="ARBA" id="ARBA00010541"/>
    </source>
</evidence>
<dbReference type="PROSITE" id="PS50106">
    <property type="entry name" value="PDZ"/>
    <property type="match status" value="1"/>
</dbReference>
<evidence type="ECO:0000256" key="3">
    <source>
        <dbReference type="ARBA" id="ARBA00022801"/>
    </source>
</evidence>
<name>A0A6N3CTG8_9CLOT</name>
<dbReference type="InterPro" id="IPR036034">
    <property type="entry name" value="PDZ_sf"/>
</dbReference>
<feature type="domain" description="PDZ" evidence="5">
    <location>
        <begin position="303"/>
        <end position="401"/>
    </location>
</feature>
<dbReference type="GO" id="GO:0004252">
    <property type="term" value="F:serine-type endopeptidase activity"/>
    <property type="evidence" value="ECO:0007669"/>
    <property type="project" value="InterPro"/>
</dbReference>
<feature type="transmembrane region" description="Helical" evidence="4">
    <location>
        <begin position="59"/>
        <end position="85"/>
    </location>
</feature>